<protein>
    <submittedName>
        <fullName evidence="2">Enoyl-CoA hydratase/carnithine racemase</fullName>
    </submittedName>
</protein>
<dbReference type="InterPro" id="IPR029045">
    <property type="entry name" value="ClpP/crotonase-like_dom_sf"/>
</dbReference>
<dbReference type="GO" id="GO:0003824">
    <property type="term" value="F:catalytic activity"/>
    <property type="evidence" value="ECO:0007669"/>
    <property type="project" value="UniProtKB-ARBA"/>
</dbReference>
<organism evidence="2 3">
    <name type="scientific">Stella humosa</name>
    <dbReference type="NCBI Taxonomy" id="94"/>
    <lineage>
        <taxon>Bacteria</taxon>
        <taxon>Pseudomonadati</taxon>
        <taxon>Pseudomonadota</taxon>
        <taxon>Alphaproteobacteria</taxon>
        <taxon>Rhodospirillales</taxon>
        <taxon>Stellaceae</taxon>
        <taxon>Stella</taxon>
    </lineage>
</organism>
<dbReference type="Gene3D" id="3.90.226.10">
    <property type="entry name" value="2-enoyl-CoA Hydratase, Chain A, domain 1"/>
    <property type="match status" value="1"/>
</dbReference>
<dbReference type="Proteomes" id="UP000278222">
    <property type="component" value="Unassembled WGS sequence"/>
</dbReference>
<accession>A0A3N1KRV9</accession>
<dbReference type="RefSeq" id="WP_123695583.1">
    <property type="nucleotide sequence ID" value="NZ_AP019700.1"/>
</dbReference>
<dbReference type="CDD" id="cd06558">
    <property type="entry name" value="crotonase-like"/>
    <property type="match status" value="1"/>
</dbReference>
<evidence type="ECO:0000313" key="2">
    <source>
        <dbReference type="EMBL" id="ROP81078.1"/>
    </source>
</evidence>
<dbReference type="EMBL" id="RJKX01000019">
    <property type="protein sequence ID" value="ROP81078.1"/>
    <property type="molecule type" value="Genomic_DNA"/>
</dbReference>
<dbReference type="PANTHER" id="PTHR11941:SF171">
    <property type="entry name" value="SD19268P"/>
    <property type="match status" value="1"/>
</dbReference>
<comment type="similarity">
    <text evidence="1">Belongs to the enoyl-CoA hydratase/isomerase family.</text>
</comment>
<evidence type="ECO:0000313" key="3">
    <source>
        <dbReference type="Proteomes" id="UP000278222"/>
    </source>
</evidence>
<dbReference type="SUPFAM" id="SSF52096">
    <property type="entry name" value="ClpP/crotonase"/>
    <property type="match status" value="1"/>
</dbReference>
<dbReference type="PANTHER" id="PTHR11941">
    <property type="entry name" value="ENOYL-COA HYDRATASE-RELATED"/>
    <property type="match status" value="1"/>
</dbReference>
<keyword evidence="3" id="KW-1185">Reference proteome</keyword>
<dbReference type="Pfam" id="PF00378">
    <property type="entry name" value="ECH_1"/>
    <property type="match status" value="1"/>
</dbReference>
<sequence>MTIRIENLAAGGGVVARVTIDRPRRANALDSATLEALAAGFERLAADPALRVAVLMSAGNGAFSGGADVGEMAGLDADRAGPFIGRIHRVCQAIARLPVPVVARIQGACLGGAMEIAAACDLRVASTDARFAMPEVLIGIPSVVEAALLPRLVGWGAAADLVLTGAAIDGAEAHRLGFIQRLAPPDGLDDALARVVDAIAGAGPAAIRQQKRLMRAWQELPLAAAIDAGAAMFVESWQGDEPRRMMAAALKPRGAG</sequence>
<comment type="caution">
    <text evidence="2">The sequence shown here is derived from an EMBL/GenBank/DDBJ whole genome shotgun (WGS) entry which is preliminary data.</text>
</comment>
<proteinExistence type="inferred from homology"/>
<evidence type="ECO:0000256" key="1">
    <source>
        <dbReference type="ARBA" id="ARBA00005254"/>
    </source>
</evidence>
<dbReference type="OrthoDB" id="7957667at2"/>
<dbReference type="AlphaFoldDB" id="A0A3N1KRV9"/>
<reference evidence="2 3" key="1">
    <citation type="submission" date="2018-11" db="EMBL/GenBank/DDBJ databases">
        <title>Genomic Encyclopedia of Type Strains, Phase IV (KMG-IV): sequencing the most valuable type-strain genomes for metagenomic binning, comparative biology and taxonomic classification.</title>
        <authorList>
            <person name="Goeker M."/>
        </authorList>
    </citation>
    <scope>NUCLEOTIDE SEQUENCE [LARGE SCALE GENOMIC DNA]</scope>
    <source>
        <strain evidence="2 3">DSM 5900</strain>
    </source>
</reference>
<dbReference type="InterPro" id="IPR001753">
    <property type="entry name" value="Enoyl-CoA_hydra/iso"/>
</dbReference>
<gene>
    <name evidence="2" type="ORF">EDC65_5413</name>
</gene>
<dbReference type="GO" id="GO:0006635">
    <property type="term" value="P:fatty acid beta-oxidation"/>
    <property type="evidence" value="ECO:0007669"/>
    <property type="project" value="TreeGrafter"/>
</dbReference>
<name>A0A3N1KRV9_9PROT</name>